<organism evidence="3 4">
    <name type="scientific">Geodia barretti</name>
    <name type="common">Barrett's horny sponge</name>
    <dbReference type="NCBI Taxonomy" id="519541"/>
    <lineage>
        <taxon>Eukaryota</taxon>
        <taxon>Metazoa</taxon>
        <taxon>Porifera</taxon>
        <taxon>Demospongiae</taxon>
        <taxon>Heteroscleromorpha</taxon>
        <taxon>Tetractinellida</taxon>
        <taxon>Astrophorina</taxon>
        <taxon>Geodiidae</taxon>
        <taxon>Geodia</taxon>
    </lineage>
</organism>
<dbReference type="PANTHER" id="PTHR45266">
    <property type="entry name" value="OXALOACETATE DECARBOXYLASE ALPHA CHAIN"/>
    <property type="match status" value="1"/>
</dbReference>
<dbReference type="SUPFAM" id="SSF51230">
    <property type="entry name" value="Single hybrid motif"/>
    <property type="match status" value="1"/>
</dbReference>
<name>A0AA35WVB0_GEOBA</name>
<dbReference type="InterPro" id="IPR011053">
    <property type="entry name" value="Single_hybrid_motif"/>
</dbReference>
<evidence type="ECO:0000256" key="1">
    <source>
        <dbReference type="ARBA" id="ARBA00023267"/>
    </source>
</evidence>
<dbReference type="FunFam" id="2.40.50.100:FF:000003">
    <property type="entry name" value="Acetyl-CoA carboxylase biotin carboxyl carrier protein"/>
    <property type="match status" value="1"/>
</dbReference>
<feature type="domain" description="Lipoyl-binding" evidence="2">
    <location>
        <begin position="1"/>
        <end position="76"/>
    </location>
</feature>
<proteinExistence type="predicted"/>
<dbReference type="InterPro" id="IPR000089">
    <property type="entry name" value="Biotin_lipoyl"/>
</dbReference>
<protein>
    <submittedName>
        <fullName evidence="3">Glutaconyl-CoA decarboxylase subunit gamma</fullName>
    </submittedName>
</protein>
<dbReference type="InterPro" id="IPR050709">
    <property type="entry name" value="Biotin_Carboxyl_Carrier/Decarb"/>
</dbReference>
<keyword evidence="4" id="KW-1185">Reference proteome</keyword>
<dbReference type="PANTHER" id="PTHR45266:SF3">
    <property type="entry name" value="OXALOACETATE DECARBOXYLASE ALPHA CHAIN"/>
    <property type="match status" value="1"/>
</dbReference>
<sequence>GGARLAEVAVEAPITGVIVEISVSVGEEVSDGDLLVVIESMKMENEILSEYDGTVKEILIRQNQNISQEDPMLILSVE</sequence>
<comment type="caution">
    <text evidence="3">The sequence shown here is derived from an EMBL/GenBank/DDBJ whole genome shotgun (WGS) entry which is preliminary data.</text>
</comment>
<evidence type="ECO:0000313" key="4">
    <source>
        <dbReference type="Proteomes" id="UP001174909"/>
    </source>
</evidence>
<dbReference type="Pfam" id="PF00364">
    <property type="entry name" value="Biotin_lipoyl"/>
    <property type="match status" value="1"/>
</dbReference>
<evidence type="ECO:0000259" key="2">
    <source>
        <dbReference type="PROSITE" id="PS50968"/>
    </source>
</evidence>
<reference evidence="3" key="1">
    <citation type="submission" date="2023-03" db="EMBL/GenBank/DDBJ databases">
        <authorList>
            <person name="Steffen K."/>
            <person name="Cardenas P."/>
        </authorList>
    </citation>
    <scope>NUCLEOTIDE SEQUENCE</scope>
</reference>
<dbReference type="CDD" id="cd06850">
    <property type="entry name" value="biotinyl_domain"/>
    <property type="match status" value="1"/>
</dbReference>
<gene>
    <name evidence="3" type="ORF">GBAR_LOCUS15938</name>
</gene>
<dbReference type="PROSITE" id="PS50968">
    <property type="entry name" value="BIOTINYL_LIPOYL"/>
    <property type="match status" value="1"/>
</dbReference>
<dbReference type="AlphaFoldDB" id="A0AA35WVB0"/>
<dbReference type="EMBL" id="CASHTH010002311">
    <property type="protein sequence ID" value="CAI8027970.1"/>
    <property type="molecule type" value="Genomic_DNA"/>
</dbReference>
<evidence type="ECO:0000313" key="3">
    <source>
        <dbReference type="EMBL" id="CAI8027970.1"/>
    </source>
</evidence>
<keyword evidence="1" id="KW-0092">Biotin</keyword>
<dbReference type="Gene3D" id="2.40.50.100">
    <property type="match status" value="1"/>
</dbReference>
<dbReference type="Proteomes" id="UP001174909">
    <property type="component" value="Unassembled WGS sequence"/>
</dbReference>
<feature type="non-terminal residue" evidence="3">
    <location>
        <position position="1"/>
    </location>
</feature>
<accession>A0AA35WVB0</accession>